<accession>A0ABS3YWB8</accession>
<evidence type="ECO:0000256" key="1">
    <source>
        <dbReference type="SAM" id="MobiDB-lite"/>
    </source>
</evidence>
<proteinExistence type="predicted"/>
<evidence type="ECO:0000313" key="3">
    <source>
        <dbReference type="Proteomes" id="UP000677244"/>
    </source>
</evidence>
<feature type="region of interest" description="Disordered" evidence="1">
    <location>
        <begin position="15"/>
        <end position="57"/>
    </location>
</feature>
<reference evidence="2 3" key="1">
    <citation type="submission" date="2021-03" db="EMBL/GenBank/DDBJ databases">
        <title>Assistant Professor.</title>
        <authorList>
            <person name="Huq M.A."/>
        </authorList>
    </citation>
    <scope>NUCLEOTIDE SEQUENCE [LARGE SCALE GENOMIC DNA]</scope>
    <source>
        <strain evidence="2 3">MAH-29</strain>
    </source>
</reference>
<dbReference type="RefSeq" id="WP_209139515.1">
    <property type="nucleotide sequence ID" value="NZ_JAGHKO010000003.1"/>
</dbReference>
<protein>
    <submittedName>
        <fullName evidence="2">Uncharacterized protein</fullName>
    </submittedName>
</protein>
<organism evidence="2 3">
    <name type="scientific">Niastella soli</name>
    <dbReference type="NCBI Taxonomy" id="2821487"/>
    <lineage>
        <taxon>Bacteria</taxon>
        <taxon>Pseudomonadati</taxon>
        <taxon>Bacteroidota</taxon>
        <taxon>Chitinophagia</taxon>
        <taxon>Chitinophagales</taxon>
        <taxon>Chitinophagaceae</taxon>
        <taxon>Niastella</taxon>
    </lineage>
</organism>
<name>A0ABS3YWB8_9BACT</name>
<sequence length="57" mass="6572">MRGIYNAKVIKERQEEKGNGEWAIVKRQTADGRRQTADGRRQTADGRRQTADGRRQT</sequence>
<gene>
    <name evidence="2" type="ORF">J7I42_14360</name>
</gene>
<dbReference type="Proteomes" id="UP000677244">
    <property type="component" value="Unassembled WGS sequence"/>
</dbReference>
<comment type="caution">
    <text evidence="2">The sequence shown here is derived from an EMBL/GenBank/DDBJ whole genome shotgun (WGS) entry which is preliminary data.</text>
</comment>
<feature type="compositionally biased region" description="Basic and acidic residues" evidence="1">
    <location>
        <begin position="28"/>
        <end position="57"/>
    </location>
</feature>
<keyword evidence="3" id="KW-1185">Reference proteome</keyword>
<evidence type="ECO:0000313" key="2">
    <source>
        <dbReference type="EMBL" id="MBO9201461.1"/>
    </source>
</evidence>
<dbReference type="EMBL" id="JAGHKO010000003">
    <property type="protein sequence ID" value="MBO9201461.1"/>
    <property type="molecule type" value="Genomic_DNA"/>
</dbReference>